<protein>
    <submittedName>
        <fullName evidence="2">Uncharacterized protein</fullName>
    </submittedName>
</protein>
<dbReference type="RefSeq" id="WP_345445646.1">
    <property type="nucleotide sequence ID" value="NZ_BAABQU010000028.1"/>
</dbReference>
<reference evidence="2 3" key="1">
    <citation type="submission" date="2024-02" db="EMBL/GenBank/DDBJ databases">
        <title>Deinococcus caeni NBRC 101312.</title>
        <authorList>
            <person name="Ichikawa N."/>
            <person name="Katano-Makiyama Y."/>
            <person name="Hidaka K."/>
        </authorList>
    </citation>
    <scope>NUCLEOTIDE SEQUENCE [LARGE SCALE GENOMIC DNA]</scope>
    <source>
        <strain evidence="2 3">NBRC 101312</strain>
    </source>
</reference>
<proteinExistence type="predicted"/>
<name>A0ABP9UE27_9DEIO</name>
<gene>
    <name evidence="2" type="ORF">Dcae01_02318</name>
</gene>
<dbReference type="EMBL" id="BAABQU010000028">
    <property type="protein sequence ID" value="GAA5440793.1"/>
    <property type="molecule type" value="Genomic_DNA"/>
</dbReference>
<feature type="region of interest" description="Disordered" evidence="1">
    <location>
        <begin position="1"/>
        <end position="31"/>
    </location>
</feature>
<accession>A0ABP9UE27</accession>
<feature type="compositionally biased region" description="Low complexity" evidence="1">
    <location>
        <begin position="10"/>
        <end position="22"/>
    </location>
</feature>
<evidence type="ECO:0000313" key="2">
    <source>
        <dbReference type="EMBL" id="GAA5440793.1"/>
    </source>
</evidence>
<evidence type="ECO:0000256" key="1">
    <source>
        <dbReference type="SAM" id="MobiDB-lite"/>
    </source>
</evidence>
<dbReference type="Proteomes" id="UP001423409">
    <property type="component" value="Unassembled WGS sequence"/>
</dbReference>
<sequence length="63" mass="6703">MNHVPPSSPAPSASSAVQSSTPRHYEPPRVQDLGAWQAVTLIGSVGFNRFPGLPGQENNRGSY</sequence>
<comment type="caution">
    <text evidence="2">The sequence shown here is derived from an EMBL/GenBank/DDBJ whole genome shotgun (WGS) entry which is preliminary data.</text>
</comment>
<keyword evidence="3" id="KW-1185">Reference proteome</keyword>
<evidence type="ECO:0000313" key="3">
    <source>
        <dbReference type="Proteomes" id="UP001423409"/>
    </source>
</evidence>
<organism evidence="2 3">
    <name type="scientific">Deinococcus caeni</name>
    <dbReference type="NCBI Taxonomy" id="569127"/>
    <lineage>
        <taxon>Bacteria</taxon>
        <taxon>Thermotogati</taxon>
        <taxon>Deinococcota</taxon>
        <taxon>Deinococci</taxon>
        <taxon>Deinococcales</taxon>
        <taxon>Deinococcaceae</taxon>
        <taxon>Deinococcus</taxon>
    </lineage>
</organism>